<organism evidence="1 2">
    <name type="scientific">Ceratodon purpureus</name>
    <name type="common">Fire moss</name>
    <name type="synonym">Dicranum purpureum</name>
    <dbReference type="NCBI Taxonomy" id="3225"/>
    <lineage>
        <taxon>Eukaryota</taxon>
        <taxon>Viridiplantae</taxon>
        <taxon>Streptophyta</taxon>
        <taxon>Embryophyta</taxon>
        <taxon>Bryophyta</taxon>
        <taxon>Bryophytina</taxon>
        <taxon>Bryopsida</taxon>
        <taxon>Dicranidae</taxon>
        <taxon>Pseudoditrichales</taxon>
        <taxon>Ditrichaceae</taxon>
        <taxon>Ceratodon</taxon>
    </lineage>
</organism>
<proteinExistence type="predicted"/>
<dbReference type="EMBL" id="CM026422">
    <property type="protein sequence ID" value="KAG0586552.1"/>
    <property type="molecule type" value="Genomic_DNA"/>
</dbReference>
<evidence type="ECO:0000313" key="2">
    <source>
        <dbReference type="Proteomes" id="UP000822688"/>
    </source>
</evidence>
<keyword evidence="2" id="KW-1185">Reference proteome</keyword>
<evidence type="ECO:0000313" key="1">
    <source>
        <dbReference type="EMBL" id="KAG0586552.1"/>
    </source>
</evidence>
<reference evidence="1" key="1">
    <citation type="submission" date="2020-06" db="EMBL/GenBank/DDBJ databases">
        <title>WGS assembly of Ceratodon purpureus strain R40.</title>
        <authorList>
            <person name="Carey S.B."/>
            <person name="Jenkins J."/>
            <person name="Shu S."/>
            <person name="Lovell J.T."/>
            <person name="Sreedasyam A."/>
            <person name="Maumus F."/>
            <person name="Tiley G.P."/>
            <person name="Fernandez-Pozo N."/>
            <person name="Barry K."/>
            <person name="Chen C."/>
            <person name="Wang M."/>
            <person name="Lipzen A."/>
            <person name="Daum C."/>
            <person name="Saski C.A."/>
            <person name="Payton A.C."/>
            <person name="Mcbreen J.C."/>
            <person name="Conrad R.E."/>
            <person name="Kollar L.M."/>
            <person name="Olsson S."/>
            <person name="Huttunen S."/>
            <person name="Landis J.B."/>
            <person name="Wickett N.J."/>
            <person name="Johnson M.G."/>
            <person name="Rensing S.A."/>
            <person name="Grimwood J."/>
            <person name="Schmutz J."/>
            <person name="Mcdaniel S.F."/>
        </authorList>
    </citation>
    <scope>NUCLEOTIDE SEQUENCE</scope>
    <source>
        <strain evidence="1">R40</strain>
    </source>
</reference>
<sequence length="116" mass="13567">MEWWPNSKLKRSILPTYCNWWFPCIHKLSSKSYEPMTLIGQLKFYRNWNLRTRIYSKYNFGTIVFKISGQEIGTSGQEITTFQRGIFAILGQGISNLVGTRVELFFNVGSFLKEIV</sequence>
<accession>A0A8T0ITR7</accession>
<gene>
    <name evidence="1" type="ORF">KC19_2G099400</name>
</gene>
<name>A0A8T0ITR7_CERPU</name>
<comment type="caution">
    <text evidence="1">The sequence shown here is derived from an EMBL/GenBank/DDBJ whole genome shotgun (WGS) entry which is preliminary data.</text>
</comment>
<protein>
    <submittedName>
        <fullName evidence="1">Uncharacterized protein</fullName>
    </submittedName>
</protein>
<dbReference type="Proteomes" id="UP000822688">
    <property type="component" value="Chromosome 2"/>
</dbReference>
<dbReference type="AlphaFoldDB" id="A0A8T0ITR7"/>